<evidence type="ECO:0000313" key="1">
    <source>
        <dbReference type="EMBL" id="KAJ7745188.1"/>
    </source>
</evidence>
<comment type="caution">
    <text evidence="1">The sequence shown here is derived from an EMBL/GenBank/DDBJ whole genome shotgun (WGS) entry which is preliminary data.</text>
</comment>
<name>A0AAD7N4G9_9AGAR</name>
<dbReference type="AlphaFoldDB" id="A0AAD7N4G9"/>
<sequence>MSIAQLPRTYSEEAVTTNISWRRIDGLWFKDGTLILVAGTSLFRVYGGLLAEQSPVFHDMLDFPQPADGEVIDGCPVVHLADDEDDLRCFLKALFDIEFFEPAPAKTTFEILAGIIRLSTKYQVDVLRRRALSHFASIVSFTAAEYRSNSSESWDIPKQEWIRVVVLAREMSIDWILPIALYRVAGNCTPTELLDGIDVNGGVHAELAHQDKIACLEQSLVIRTTASAEILDFLWNPLSIPGCSDKAECTRRRIQARKLVEDARKNRIFPVKIWPTSNWAVFSVCKSCMGVMKADHQQALETFWDGLPQRFGLPDWDALKQMKESDLA</sequence>
<organism evidence="1 2">
    <name type="scientific">Mycena maculata</name>
    <dbReference type="NCBI Taxonomy" id="230809"/>
    <lineage>
        <taxon>Eukaryota</taxon>
        <taxon>Fungi</taxon>
        <taxon>Dikarya</taxon>
        <taxon>Basidiomycota</taxon>
        <taxon>Agaricomycotina</taxon>
        <taxon>Agaricomycetes</taxon>
        <taxon>Agaricomycetidae</taxon>
        <taxon>Agaricales</taxon>
        <taxon>Marasmiineae</taxon>
        <taxon>Mycenaceae</taxon>
        <taxon>Mycena</taxon>
    </lineage>
</organism>
<keyword evidence="2" id="KW-1185">Reference proteome</keyword>
<accession>A0AAD7N4G9</accession>
<gene>
    <name evidence="1" type="ORF">DFH07DRAFT_942882</name>
</gene>
<evidence type="ECO:0000313" key="2">
    <source>
        <dbReference type="Proteomes" id="UP001215280"/>
    </source>
</evidence>
<protein>
    <recommendedName>
        <fullName evidence="3">BTB domain-containing protein</fullName>
    </recommendedName>
</protein>
<evidence type="ECO:0008006" key="3">
    <source>
        <dbReference type="Google" id="ProtNLM"/>
    </source>
</evidence>
<dbReference type="EMBL" id="JARJLG010000104">
    <property type="protein sequence ID" value="KAJ7745188.1"/>
    <property type="molecule type" value="Genomic_DNA"/>
</dbReference>
<proteinExistence type="predicted"/>
<reference evidence="1" key="1">
    <citation type="submission" date="2023-03" db="EMBL/GenBank/DDBJ databases">
        <title>Massive genome expansion in bonnet fungi (Mycena s.s.) driven by repeated elements and novel gene families across ecological guilds.</title>
        <authorList>
            <consortium name="Lawrence Berkeley National Laboratory"/>
            <person name="Harder C.B."/>
            <person name="Miyauchi S."/>
            <person name="Viragh M."/>
            <person name="Kuo A."/>
            <person name="Thoen E."/>
            <person name="Andreopoulos B."/>
            <person name="Lu D."/>
            <person name="Skrede I."/>
            <person name="Drula E."/>
            <person name="Henrissat B."/>
            <person name="Morin E."/>
            <person name="Kohler A."/>
            <person name="Barry K."/>
            <person name="LaButti K."/>
            <person name="Morin E."/>
            <person name="Salamov A."/>
            <person name="Lipzen A."/>
            <person name="Mereny Z."/>
            <person name="Hegedus B."/>
            <person name="Baldrian P."/>
            <person name="Stursova M."/>
            <person name="Weitz H."/>
            <person name="Taylor A."/>
            <person name="Grigoriev I.V."/>
            <person name="Nagy L.G."/>
            <person name="Martin F."/>
            <person name="Kauserud H."/>
        </authorList>
    </citation>
    <scope>NUCLEOTIDE SEQUENCE</scope>
    <source>
        <strain evidence="1">CBHHK188m</strain>
    </source>
</reference>
<dbReference type="Proteomes" id="UP001215280">
    <property type="component" value="Unassembled WGS sequence"/>
</dbReference>